<dbReference type="GO" id="GO:0009236">
    <property type="term" value="P:cobalamin biosynthetic process"/>
    <property type="evidence" value="ECO:0007669"/>
    <property type="project" value="UniProtKB-UniPathway"/>
</dbReference>
<comment type="pathway">
    <text evidence="1">Cofactor biosynthesis; adenosylcobalamin biosynthesis.</text>
</comment>
<dbReference type="PANTHER" id="PTHR43182:SF1">
    <property type="entry name" value="COBALT-PRECORRIN-7 C(5)-METHYLTRANSFERASE"/>
    <property type="match status" value="1"/>
</dbReference>
<dbReference type="InterPro" id="IPR014777">
    <property type="entry name" value="4pyrrole_Mease_sub1"/>
</dbReference>
<dbReference type="Gene3D" id="3.40.50.150">
    <property type="entry name" value="Vaccinia Virus protein VP39"/>
    <property type="match status" value="1"/>
</dbReference>
<organism evidence="8 9">
    <name type="scientific">Longispora fulva</name>
    <dbReference type="NCBI Taxonomy" id="619741"/>
    <lineage>
        <taxon>Bacteria</taxon>
        <taxon>Bacillati</taxon>
        <taxon>Actinomycetota</taxon>
        <taxon>Actinomycetes</taxon>
        <taxon>Micromonosporales</taxon>
        <taxon>Micromonosporaceae</taxon>
        <taxon>Longispora</taxon>
    </lineage>
</organism>
<evidence type="ECO:0000256" key="6">
    <source>
        <dbReference type="SAM" id="MobiDB-lite"/>
    </source>
</evidence>
<evidence type="ECO:0000259" key="7">
    <source>
        <dbReference type="Pfam" id="PF00590"/>
    </source>
</evidence>
<dbReference type="Gene3D" id="3.40.1010.10">
    <property type="entry name" value="Cobalt-precorrin-4 Transmethylase, Domain 1"/>
    <property type="match status" value="1"/>
</dbReference>
<dbReference type="InterPro" id="IPR006365">
    <property type="entry name" value="Cbl_synth_CobL"/>
</dbReference>
<dbReference type="SUPFAM" id="SSF53335">
    <property type="entry name" value="S-adenosyl-L-methionine-dependent methyltransferases"/>
    <property type="match status" value="1"/>
</dbReference>
<dbReference type="UniPathway" id="UPA00148"/>
<dbReference type="PANTHER" id="PTHR43182">
    <property type="entry name" value="COBALT-PRECORRIN-6B C(15)-METHYLTRANSFERASE (DECARBOXYLATING)"/>
    <property type="match status" value="1"/>
</dbReference>
<dbReference type="SUPFAM" id="SSF53790">
    <property type="entry name" value="Tetrapyrrole methylase"/>
    <property type="match status" value="1"/>
</dbReference>
<dbReference type="GO" id="GO:0046025">
    <property type="term" value="F:precorrin-6Y C5,15-methyltransferase (decarboxylating) activity"/>
    <property type="evidence" value="ECO:0007669"/>
    <property type="project" value="UniProtKB-EC"/>
</dbReference>
<dbReference type="NCBIfam" id="TIGR02467">
    <property type="entry name" value="CbiE"/>
    <property type="match status" value="1"/>
</dbReference>
<dbReference type="InterPro" id="IPR029063">
    <property type="entry name" value="SAM-dependent_MTases_sf"/>
</dbReference>
<gene>
    <name evidence="8" type="ORF">IW245_004181</name>
</gene>
<dbReference type="Proteomes" id="UP000622552">
    <property type="component" value="Unassembled WGS sequence"/>
</dbReference>
<dbReference type="InterPro" id="IPR035996">
    <property type="entry name" value="4pyrrol_Methylase_sf"/>
</dbReference>
<dbReference type="PIRSF" id="PIRSF036428">
    <property type="entry name" value="CobL"/>
    <property type="match status" value="1"/>
</dbReference>
<keyword evidence="3 8" id="KW-0489">Methyltransferase</keyword>
<evidence type="ECO:0000256" key="3">
    <source>
        <dbReference type="ARBA" id="ARBA00022603"/>
    </source>
</evidence>
<keyword evidence="2" id="KW-0169">Cobalamin biosynthesis</keyword>
<dbReference type="InterPro" id="IPR014008">
    <property type="entry name" value="Cbl_synth_MTase_CbiT"/>
</dbReference>
<dbReference type="CDD" id="cd11644">
    <property type="entry name" value="Precorrin-6Y-MT"/>
    <property type="match status" value="1"/>
</dbReference>
<protein>
    <submittedName>
        <fullName evidence="8">Precorrin-6Y C5,15-methyltransferase (Decarboxylating)</fullName>
        <ecNumber evidence="8">2.1.1.132</ecNumber>
    </submittedName>
</protein>
<keyword evidence="5" id="KW-0949">S-adenosyl-L-methionine</keyword>
<evidence type="ECO:0000256" key="1">
    <source>
        <dbReference type="ARBA" id="ARBA00004953"/>
    </source>
</evidence>
<evidence type="ECO:0000256" key="5">
    <source>
        <dbReference type="ARBA" id="ARBA00022691"/>
    </source>
</evidence>
<evidence type="ECO:0000256" key="4">
    <source>
        <dbReference type="ARBA" id="ARBA00022679"/>
    </source>
</evidence>
<evidence type="ECO:0000313" key="8">
    <source>
        <dbReference type="EMBL" id="MBG6137987.1"/>
    </source>
</evidence>
<dbReference type="GO" id="GO:0008276">
    <property type="term" value="F:protein methyltransferase activity"/>
    <property type="evidence" value="ECO:0007669"/>
    <property type="project" value="InterPro"/>
</dbReference>
<keyword evidence="4 8" id="KW-0808">Transferase</keyword>
<dbReference type="CDD" id="cd02440">
    <property type="entry name" value="AdoMet_MTases"/>
    <property type="match status" value="1"/>
</dbReference>
<name>A0A8J7KXK9_9ACTN</name>
<dbReference type="GO" id="GO:0032259">
    <property type="term" value="P:methylation"/>
    <property type="evidence" value="ECO:0007669"/>
    <property type="project" value="UniProtKB-KW"/>
</dbReference>
<evidence type="ECO:0000256" key="2">
    <source>
        <dbReference type="ARBA" id="ARBA00022573"/>
    </source>
</evidence>
<comment type="caution">
    <text evidence="8">The sequence shown here is derived from an EMBL/GenBank/DDBJ whole genome shotgun (WGS) entry which is preliminary data.</text>
</comment>
<dbReference type="InterPro" id="IPR000878">
    <property type="entry name" value="4pyrrol_Mease"/>
</dbReference>
<keyword evidence="9" id="KW-1185">Reference proteome</keyword>
<dbReference type="InterPro" id="IPR012818">
    <property type="entry name" value="CbiE"/>
</dbReference>
<dbReference type="InterPro" id="IPR050714">
    <property type="entry name" value="Cobalamin_biosynth_MTase"/>
</dbReference>
<feature type="domain" description="Tetrapyrrole methylase" evidence="7">
    <location>
        <begin position="1"/>
        <end position="205"/>
    </location>
</feature>
<sequence length="413" mass="42533">MITVVGIGADGWAGLAPGSRAAIAAAEVLVGSPRQLDLVPSGDPVASGGRRRGDASSSEHNGRVGPERITLPTPLAPGLPALLGRLEGRDVCVLASGDPLFYGIGSTLIRLLGPDAVRVLPHPSSVALACARLGWAVQDTPVHSVVGRPVEAIHPGGRFLVLSADGRSPAAVASFLTAHGYGASRLTVLEQLGGPVERRLTGTAESWSFEDLDPLNVIAVECPEPPASRVPGLPDESYDHDGQLTKREIRALTLARLAPRPGELLWDVGAGNGSIGIEWMRSHVTCRALAIESHPDRLARIAANAAALGVPGLRIVAGRAPEALGGLDAPDAVFVGGGLTVPGVVDACWDALRPGGRLVANAVTLETEAVVAARFGTLGGDLTRIAVARAAPVGGFTGWRPAMPVTQWTVVKE</sequence>
<accession>A0A8J7KXK9</accession>
<dbReference type="EC" id="2.1.1.132" evidence="8"/>
<proteinExistence type="predicted"/>
<dbReference type="NCBIfam" id="TIGR02469">
    <property type="entry name" value="CbiT"/>
    <property type="match status" value="1"/>
</dbReference>
<dbReference type="Pfam" id="PF00590">
    <property type="entry name" value="TP_methylase"/>
    <property type="match status" value="1"/>
</dbReference>
<dbReference type="EMBL" id="JADOUF010000001">
    <property type="protein sequence ID" value="MBG6137987.1"/>
    <property type="molecule type" value="Genomic_DNA"/>
</dbReference>
<dbReference type="RefSeq" id="WP_197004792.1">
    <property type="nucleotide sequence ID" value="NZ_BONS01000017.1"/>
</dbReference>
<feature type="region of interest" description="Disordered" evidence="6">
    <location>
        <begin position="39"/>
        <end position="70"/>
    </location>
</feature>
<reference evidence="8" key="1">
    <citation type="submission" date="2020-11" db="EMBL/GenBank/DDBJ databases">
        <title>Sequencing the genomes of 1000 actinobacteria strains.</title>
        <authorList>
            <person name="Klenk H.-P."/>
        </authorList>
    </citation>
    <scope>NUCLEOTIDE SEQUENCE</scope>
    <source>
        <strain evidence="8">DSM 45356</strain>
    </source>
</reference>
<dbReference type="AlphaFoldDB" id="A0A8J7KXK9"/>
<evidence type="ECO:0000313" key="9">
    <source>
        <dbReference type="Proteomes" id="UP000622552"/>
    </source>
</evidence>